<dbReference type="AlphaFoldDB" id="A0A916LHQ8"/>
<organism evidence="1 2">
    <name type="scientific">Mycobacterium tuberculosis</name>
    <dbReference type="NCBI Taxonomy" id="1773"/>
    <lineage>
        <taxon>Bacteria</taxon>
        <taxon>Bacillati</taxon>
        <taxon>Actinomycetota</taxon>
        <taxon>Actinomycetes</taxon>
        <taxon>Mycobacteriales</taxon>
        <taxon>Mycobacteriaceae</taxon>
        <taxon>Mycobacterium</taxon>
        <taxon>Mycobacterium tuberculosis complex</taxon>
    </lineage>
</organism>
<reference evidence="2" key="1">
    <citation type="submission" date="2015-03" db="EMBL/GenBank/DDBJ databases">
        <authorList>
            <consortium name="Pathogen Informatics"/>
        </authorList>
    </citation>
    <scope>NUCLEOTIDE SEQUENCE [LARGE SCALE GENOMIC DNA]</scope>
    <source>
        <strain evidence="2">N09902308</strain>
    </source>
</reference>
<proteinExistence type="predicted"/>
<name>A0A916LHQ8_MYCTX</name>
<accession>A0A916LHQ8</accession>
<gene>
    <name evidence="1" type="ORF">ERS007739_05147</name>
</gene>
<sequence length="59" mass="6245">MSERAALARNAARSAACTVSFFVVVPSSLAARASRSSSMSIMVRVTPGEHTTNAYPRCI</sequence>
<evidence type="ECO:0000313" key="2">
    <source>
        <dbReference type="Proteomes" id="UP000039021"/>
    </source>
</evidence>
<dbReference type="EMBL" id="CSBK01003800">
    <property type="protein sequence ID" value="CPB25062.1"/>
    <property type="molecule type" value="Genomic_DNA"/>
</dbReference>
<comment type="caution">
    <text evidence="1">The sequence shown here is derived from an EMBL/GenBank/DDBJ whole genome shotgun (WGS) entry which is preliminary data.</text>
</comment>
<protein>
    <submittedName>
        <fullName evidence="1">Uncharacterized protein</fullName>
    </submittedName>
</protein>
<dbReference type="Proteomes" id="UP000039021">
    <property type="component" value="Unassembled WGS sequence"/>
</dbReference>
<evidence type="ECO:0000313" key="1">
    <source>
        <dbReference type="EMBL" id="CPB25062.1"/>
    </source>
</evidence>